<accession>A0A1E3XFK1</accession>
<gene>
    <name evidence="4" type="ORF">SCARUB_00422</name>
</gene>
<dbReference type="PANTHER" id="PTHR43344">
    <property type="entry name" value="PHOSPHOSERINE PHOSPHATASE"/>
    <property type="match status" value="1"/>
</dbReference>
<dbReference type="GO" id="GO:0016787">
    <property type="term" value="F:hydrolase activity"/>
    <property type="evidence" value="ECO:0007669"/>
    <property type="project" value="UniProtKB-KW"/>
</dbReference>
<evidence type="ECO:0000256" key="2">
    <source>
        <dbReference type="ARBA" id="ARBA00022801"/>
    </source>
</evidence>
<dbReference type="GO" id="GO:0046872">
    <property type="term" value="F:metal ion binding"/>
    <property type="evidence" value="ECO:0007669"/>
    <property type="project" value="UniProtKB-KW"/>
</dbReference>
<keyword evidence="3" id="KW-0460">Magnesium</keyword>
<dbReference type="Gene3D" id="3.40.50.1000">
    <property type="entry name" value="HAD superfamily/HAD-like"/>
    <property type="match status" value="1"/>
</dbReference>
<dbReference type="SUPFAM" id="SSF56784">
    <property type="entry name" value="HAD-like"/>
    <property type="match status" value="1"/>
</dbReference>
<protein>
    <submittedName>
        <fullName evidence="4">Hydrolase</fullName>
    </submittedName>
</protein>
<dbReference type="EMBL" id="MAYW01000007">
    <property type="protein sequence ID" value="ODS34411.1"/>
    <property type="molecule type" value="Genomic_DNA"/>
</dbReference>
<dbReference type="Proteomes" id="UP000094056">
    <property type="component" value="Unassembled WGS sequence"/>
</dbReference>
<evidence type="ECO:0000256" key="3">
    <source>
        <dbReference type="ARBA" id="ARBA00022842"/>
    </source>
</evidence>
<dbReference type="InterPro" id="IPR050582">
    <property type="entry name" value="HAD-like_SerB"/>
</dbReference>
<proteinExistence type="predicted"/>
<dbReference type="InterPro" id="IPR023214">
    <property type="entry name" value="HAD_sf"/>
</dbReference>
<evidence type="ECO:0000313" key="5">
    <source>
        <dbReference type="Proteomes" id="UP000094056"/>
    </source>
</evidence>
<name>A0A1E3XFK1_9BACT</name>
<dbReference type="Pfam" id="PF12710">
    <property type="entry name" value="HAD"/>
    <property type="match status" value="1"/>
</dbReference>
<dbReference type="AlphaFoldDB" id="A0A1E3XFK1"/>
<evidence type="ECO:0000313" key="4">
    <source>
        <dbReference type="EMBL" id="ODS34411.1"/>
    </source>
</evidence>
<dbReference type="InterPro" id="IPR036412">
    <property type="entry name" value="HAD-like_sf"/>
</dbReference>
<keyword evidence="2 4" id="KW-0378">Hydrolase</keyword>
<organism evidence="4 5">
    <name type="scientific">Candidatus Scalindua rubra</name>
    <dbReference type="NCBI Taxonomy" id="1872076"/>
    <lineage>
        <taxon>Bacteria</taxon>
        <taxon>Pseudomonadati</taxon>
        <taxon>Planctomycetota</taxon>
        <taxon>Candidatus Brocadiia</taxon>
        <taxon>Candidatus Brocadiales</taxon>
        <taxon>Candidatus Scalinduaceae</taxon>
        <taxon>Candidatus Scalindua</taxon>
    </lineage>
</organism>
<reference evidence="4 5" key="1">
    <citation type="submission" date="2016-07" db="EMBL/GenBank/DDBJ databases">
        <title>Draft genome of Scalindua rubra, obtained from a brine-seawater interface in the Red Sea, sheds light on salt adaptation in anammox bacteria.</title>
        <authorList>
            <person name="Speth D.R."/>
            <person name="Lagkouvardos I."/>
            <person name="Wang Y."/>
            <person name="Qian P.-Y."/>
            <person name="Dutilh B.E."/>
            <person name="Jetten M.S."/>
        </authorList>
    </citation>
    <scope>NUCLEOTIDE SEQUENCE [LARGE SCALE GENOMIC DNA]</scope>
    <source>
        <strain evidence="4">BSI-1</strain>
    </source>
</reference>
<dbReference type="PANTHER" id="PTHR43344:SF13">
    <property type="entry name" value="PHOSPHATASE RV3661-RELATED"/>
    <property type="match status" value="1"/>
</dbReference>
<sequence>MRLVKVSLYRLLNLNNLQVRKNKHYLKGKKVDVIVKAAKDFFNEKLSPLISTKALREINSLKDKCYMIVFLSGTLNPFVECFKDYCKADLGIGTYLESENGVFTGEIKGTYAYNKGKADIVKKLAKEYNIDLNNSYAYANQYIDVKFMRLTGFPIAVNASPMLRLYAKKKHWCIKEF</sequence>
<comment type="caution">
    <text evidence="4">The sequence shown here is derived from an EMBL/GenBank/DDBJ whole genome shotgun (WGS) entry which is preliminary data.</text>
</comment>
<evidence type="ECO:0000256" key="1">
    <source>
        <dbReference type="ARBA" id="ARBA00022723"/>
    </source>
</evidence>
<keyword evidence="1" id="KW-0479">Metal-binding</keyword>